<feature type="region of interest" description="Disordered" evidence="1">
    <location>
        <begin position="174"/>
        <end position="233"/>
    </location>
</feature>
<reference evidence="4 5" key="1">
    <citation type="submission" date="2016-07" db="EMBL/GenBank/DDBJ databases">
        <title>Pervasive Adenine N6-methylation of Active Genes in Fungi.</title>
        <authorList>
            <consortium name="DOE Joint Genome Institute"/>
            <person name="Mondo S.J."/>
            <person name="Dannebaum R.O."/>
            <person name="Kuo R.C."/>
            <person name="Labutti K."/>
            <person name="Haridas S."/>
            <person name="Kuo A."/>
            <person name="Salamov A."/>
            <person name="Ahrendt S.R."/>
            <person name="Lipzen A."/>
            <person name="Sullivan W."/>
            <person name="Andreopoulos W.B."/>
            <person name="Clum A."/>
            <person name="Lindquist E."/>
            <person name="Daum C."/>
            <person name="Ramamoorthy G.K."/>
            <person name="Gryganskyi A."/>
            <person name="Culley D."/>
            <person name="Magnuson J.K."/>
            <person name="James T.Y."/>
            <person name="O'Malley M.A."/>
            <person name="Stajich J.E."/>
            <person name="Spatafora J.W."/>
            <person name="Visel A."/>
            <person name="Grigoriev I.V."/>
        </authorList>
    </citation>
    <scope>NUCLEOTIDE SEQUENCE [LARGE SCALE GENOMIC DNA]</scope>
    <source>
        <strain evidence="4 5">NRRL 3116</strain>
    </source>
</reference>
<dbReference type="OrthoDB" id="74764at2759"/>
<dbReference type="InParanoid" id="A0A1Y2GW88"/>
<evidence type="ECO:0000256" key="2">
    <source>
        <dbReference type="SAM" id="Phobius"/>
    </source>
</evidence>
<keyword evidence="2" id="KW-0812">Transmembrane</keyword>
<feature type="transmembrane region" description="Helical" evidence="2">
    <location>
        <begin position="147"/>
        <end position="169"/>
    </location>
</feature>
<feature type="region of interest" description="Disordered" evidence="1">
    <location>
        <begin position="290"/>
        <end position="335"/>
    </location>
</feature>
<feature type="region of interest" description="Disordered" evidence="1">
    <location>
        <begin position="381"/>
        <end position="409"/>
    </location>
</feature>
<comment type="caution">
    <text evidence="4">The sequence shown here is derived from an EMBL/GenBank/DDBJ whole genome shotgun (WGS) entry which is preliminary data.</text>
</comment>
<evidence type="ECO:0000256" key="1">
    <source>
        <dbReference type="SAM" id="MobiDB-lite"/>
    </source>
</evidence>
<dbReference type="GeneID" id="33569430"/>
<dbReference type="SMART" id="SM00321">
    <property type="entry name" value="WSC"/>
    <property type="match status" value="1"/>
</dbReference>
<feature type="compositionally biased region" description="Polar residues" evidence="1">
    <location>
        <begin position="294"/>
        <end position="317"/>
    </location>
</feature>
<accession>A0A1Y2GW88</accession>
<organism evidence="4 5">
    <name type="scientific">Lobosporangium transversale</name>
    <dbReference type="NCBI Taxonomy" id="64571"/>
    <lineage>
        <taxon>Eukaryota</taxon>
        <taxon>Fungi</taxon>
        <taxon>Fungi incertae sedis</taxon>
        <taxon>Mucoromycota</taxon>
        <taxon>Mortierellomycotina</taxon>
        <taxon>Mortierellomycetes</taxon>
        <taxon>Mortierellales</taxon>
        <taxon>Mortierellaceae</taxon>
        <taxon>Lobosporangium</taxon>
    </lineage>
</organism>
<proteinExistence type="predicted"/>
<evidence type="ECO:0000259" key="3">
    <source>
        <dbReference type="PROSITE" id="PS51212"/>
    </source>
</evidence>
<evidence type="ECO:0000313" key="4">
    <source>
        <dbReference type="EMBL" id="ORZ26527.1"/>
    </source>
</evidence>
<evidence type="ECO:0000313" key="5">
    <source>
        <dbReference type="Proteomes" id="UP000193648"/>
    </source>
</evidence>
<feature type="domain" description="WSC" evidence="3">
    <location>
        <begin position="7"/>
        <end position="100"/>
    </location>
</feature>
<dbReference type="PROSITE" id="PS51212">
    <property type="entry name" value="WSC"/>
    <property type="match status" value="1"/>
</dbReference>
<sequence length="714" mass="76332">MAPPDNQPKYLGCYNEDIRDPDLAGEPPLIITRAEACITHCSIGTFAYAAIRNKTICTCGDSYNKYGAAPASACSTSCPQDQSAFEDCGGPEANSIYNVAPAGPKAPFPTPSVRSPSGQPTSPERPDDIELLLPDNDHQVTHGSSKVVISSAVIAAAILAIGIMSLVVFRKRRRSRSENRASLRHAKDKMDSMGDKRKRRAASKQGHSWFAMSGKDRRASDDNQGGGSHRGRGLTDIEAQLFEGFESSAIAEDHYQYPLEENRTECLLNLYDDEGRGHHYDPRIRQEQVDDNGTRTLSSSCSSGKPQQAASFSSVNGTTSTITIPSSPQSKPSSLASKIGLKLEHLRVRTGLLEPTTLESSSSSLPVIPISPISPISPMSLNSTSSSAVSGVSHPSTPMVTTPSIGAPETATSLSLSSALRSEFVGYGSDSSSDNEALAAASMLGQVLNDQEFTATKPEVVSTMPSLERIQAHSTREVDQNDSGSNNGARDVLKRQAIDLYDPLSPISPRPHPFTATAGACTGASSIPTITTVTTTAAAPSIAVARAPSPTAIASLPSPPPVAIPSSSANLRHQKQHRSNLIKDLILQGDSVLEDKEMALMAQYQPHRCWQQQQQQQQSNGVNRHRRGSSIKIITDNVKPNSPILEDDLPDDQFPSSIAFSGSGSITTTLAASMPLSAATTKHQHQHQQHKTDIPPIDTNYLAPPPRILIHKPL</sequence>
<feature type="region of interest" description="Disordered" evidence="1">
    <location>
        <begin position="472"/>
        <end position="491"/>
    </location>
</feature>
<dbReference type="STRING" id="64571.A0A1Y2GW88"/>
<keyword evidence="5" id="KW-1185">Reference proteome</keyword>
<name>A0A1Y2GW88_9FUNG</name>
<feature type="region of interest" description="Disordered" evidence="1">
    <location>
        <begin position="677"/>
        <end position="705"/>
    </location>
</feature>
<gene>
    <name evidence="4" type="ORF">BCR41DRAFT_384587</name>
</gene>
<keyword evidence="2" id="KW-0472">Membrane</keyword>
<dbReference type="EMBL" id="MCFF01000007">
    <property type="protein sequence ID" value="ORZ26527.1"/>
    <property type="molecule type" value="Genomic_DNA"/>
</dbReference>
<protein>
    <recommendedName>
        <fullName evidence="3">WSC domain-containing protein</fullName>
    </recommendedName>
</protein>
<feature type="region of interest" description="Disordered" evidence="1">
    <location>
        <begin position="553"/>
        <end position="574"/>
    </location>
</feature>
<feature type="region of interest" description="Disordered" evidence="1">
    <location>
        <begin position="100"/>
        <end position="130"/>
    </location>
</feature>
<dbReference type="AlphaFoldDB" id="A0A1Y2GW88"/>
<dbReference type="RefSeq" id="XP_021884292.1">
    <property type="nucleotide sequence ID" value="XM_022027587.1"/>
</dbReference>
<dbReference type="Proteomes" id="UP000193648">
    <property type="component" value="Unassembled WGS sequence"/>
</dbReference>
<feature type="compositionally biased region" description="Polar residues" evidence="1">
    <location>
        <begin position="112"/>
        <end position="122"/>
    </location>
</feature>
<keyword evidence="2" id="KW-1133">Transmembrane helix</keyword>
<dbReference type="Pfam" id="PF01822">
    <property type="entry name" value="WSC"/>
    <property type="match status" value="1"/>
</dbReference>
<dbReference type="InterPro" id="IPR002889">
    <property type="entry name" value="WSC_carb-bd"/>
</dbReference>
<feature type="compositionally biased region" description="Low complexity" evidence="1">
    <location>
        <begin position="318"/>
        <end position="334"/>
    </location>
</feature>
<feature type="compositionally biased region" description="Low complexity" evidence="1">
    <location>
        <begin position="381"/>
        <end position="396"/>
    </location>
</feature>